<dbReference type="AlphaFoldDB" id="A0A4R9BBM6"/>
<dbReference type="GO" id="GO:0016757">
    <property type="term" value="F:glycosyltransferase activity"/>
    <property type="evidence" value="ECO:0007669"/>
    <property type="project" value="InterPro"/>
</dbReference>
<dbReference type="OrthoDB" id="8878585at2"/>
<dbReference type="Pfam" id="PF00534">
    <property type="entry name" value="Glycos_transf_1"/>
    <property type="match status" value="1"/>
</dbReference>
<reference evidence="3 4" key="1">
    <citation type="submission" date="2019-03" db="EMBL/GenBank/DDBJ databases">
        <title>Genomics of glacier-inhabiting Cryobacterium strains.</title>
        <authorList>
            <person name="Liu Q."/>
            <person name="Xin Y.-H."/>
        </authorList>
    </citation>
    <scope>NUCLEOTIDE SEQUENCE [LARGE SCALE GENOMIC DNA]</scope>
    <source>
        <strain evidence="3 4">Hh4</strain>
    </source>
</reference>
<evidence type="ECO:0000256" key="1">
    <source>
        <dbReference type="ARBA" id="ARBA00022679"/>
    </source>
</evidence>
<keyword evidence="1 3" id="KW-0808">Transferase</keyword>
<accession>A0A4R9BBM6</accession>
<sequence>MSPDGSTRTMNVPTKFAVFAPLFPPATLGGGPIRTLKALVDSVPTDTQTLVFTSDRDMGQSNPLPVRSNEWLAIDGVQVYYGTASSLRSYLRGLGEVRKERPEVTYYNSFFNPRFSLFPQLLGRIGFWRGAQILLAPRGEFGRGALAIRPLKKRIAVAVYKMLGLHRGIAWHASSVNEAEDIRAVFGETTRVLVREDETSLPIVAEKPPAARVDGPLRIVFVSRLNPMKGLDLLLRSLTLTQATITLDVFGNSEDLKYVQDCQELIDELPVNVRCTLHGSIAPESVRGIFAEGDVFVFPTAGENFGHVIAEALSVSCPVMCSDVTPWSDVLRQAGCEVLGSRDPQEWSIAIESFAALSPHEVRERRRAAGAAFDCWSQVDKGEHVFALLARSAFV</sequence>
<gene>
    <name evidence="3" type="ORF">E3T48_04915</name>
</gene>
<protein>
    <submittedName>
        <fullName evidence="3">Glycosyltransferase</fullName>
    </submittedName>
</protein>
<dbReference type="SUPFAM" id="SSF53756">
    <property type="entry name" value="UDP-Glycosyltransferase/glycogen phosphorylase"/>
    <property type="match status" value="1"/>
</dbReference>
<feature type="domain" description="Glycosyl transferase family 1" evidence="2">
    <location>
        <begin position="212"/>
        <end position="365"/>
    </location>
</feature>
<proteinExistence type="predicted"/>
<dbReference type="Proteomes" id="UP000298313">
    <property type="component" value="Unassembled WGS sequence"/>
</dbReference>
<evidence type="ECO:0000313" key="4">
    <source>
        <dbReference type="Proteomes" id="UP000298313"/>
    </source>
</evidence>
<dbReference type="Gene3D" id="3.40.50.2000">
    <property type="entry name" value="Glycogen Phosphorylase B"/>
    <property type="match status" value="1"/>
</dbReference>
<organism evidence="3 4">
    <name type="scientific">Cryobacterium fucosi</name>
    <dbReference type="NCBI Taxonomy" id="1259157"/>
    <lineage>
        <taxon>Bacteria</taxon>
        <taxon>Bacillati</taxon>
        <taxon>Actinomycetota</taxon>
        <taxon>Actinomycetes</taxon>
        <taxon>Micrococcales</taxon>
        <taxon>Microbacteriaceae</taxon>
        <taxon>Cryobacterium</taxon>
    </lineage>
</organism>
<keyword evidence="4" id="KW-1185">Reference proteome</keyword>
<dbReference type="InterPro" id="IPR001296">
    <property type="entry name" value="Glyco_trans_1"/>
</dbReference>
<dbReference type="EMBL" id="SOHH01000043">
    <property type="protein sequence ID" value="TFD80585.1"/>
    <property type="molecule type" value="Genomic_DNA"/>
</dbReference>
<evidence type="ECO:0000313" key="3">
    <source>
        <dbReference type="EMBL" id="TFD80585.1"/>
    </source>
</evidence>
<dbReference type="PANTHER" id="PTHR12526">
    <property type="entry name" value="GLYCOSYLTRANSFERASE"/>
    <property type="match status" value="1"/>
</dbReference>
<name>A0A4R9BBM6_9MICO</name>
<evidence type="ECO:0000259" key="2">
    <source>
        <dbReference type="Pfam" id="PF00534"/>
    </source>
</evidence>
<comment type="caution">
    <text evidence="3">The sequence shown here is derived from an EMBL/GenBank/DDBJ whole genome shotgun (WGS) entry which is preliminary data.</text>
</comment>